<dbReference type="SUPFAM" id="SSF52540">
    <property type="entry name" value="P-loop containing nucleoside triphosphate hydrolases"/>
    <property type="match status" value="1"/>
</dbReference>
<name>A0A1G2V2F0_9BACT</name>
<evidence type="ECO:0000256" key="1">
    <source>
        <dbReference type="SAM" id="Coils"/>
    </source>
</evidence>
<protein>
    <recommendedName>
        <fullName evidence="2">RecF/RecN/SMC N-terminal domain-containing protein</fullName>
    </recommendedName>
</protein>
<comment type="caution">
    <text evidence="3">The sequence shown here is derived from an EMBL/GenBank/DDBJ whole genome shotgun (WGS) entry which is preliminary data.</text>
</comment>
<feature type="coiled-coil region" evidence="1">
    <location>
        <begin position="379"/>
        <end position="469"/>
    </location>
</feature>
<accession>A0A1G2V2F0</accession>
<feature type="coiled-coil region" evidence="1">
    <location>
        <begin position="500"/>
        <end position="570"/>
    </location>
</feature>
<organism evidence="3 4">
    <name type="scientific">Candidatus Zambryskibacteria bacterium RIFOXYC1_FULL_39_10</name>
    <dbReference type="NCBI Taxonomy" id="1802779"/>
    <lineage>
        <taxon>Bacteria</taxon>
        <taxon>Candidatus Zambryskiibacteriota</taxon>
    </lineage>
</organism>
<keyword evidence="1" id="KW-0175">Coiled coil</keyword>
<dbReference type="Gene3D" id="3.40.50.300">
    <property type="entry name" value="P-loop containing nucleotide triphosphate hydrolases"/>
    <property type="match status" value="2"/>
</dbReference>
<dbReference type="PANTHER" id="PTHR43977">
    <property type="entry name" value="STRUCTURAL MAINTENANCE OF CHROMOSOMES PROTEIN 3"/>
    <property type="match status" value="1"/>
</dbReference>
<evidence type="ECO:0000313" key="3">
    <source>
        <dbReference type="EMBL" id="OHB15806.1"/>
    </source>
</evidence>
<dbReference type="InterPro" id="IPR027417">
    <property type="entry name" value="P-loop_NTPase"/>
</dbReference>
<dbReference type="AlphaFoldDB" id="A0A1G2V2F0"/>
<sequence length="746" mass="85497">MLKSLEVSGFKSFAKKTELNFKSQITAIVGPNGSGKSNVAESFRFVLGEQSMKSMRGKRGEDMIWNGSTDVSKSNRANVKIVLDNTNNFFSALQSTSVKKEAKSGGDFEEVIIERTVNRDGSNEYYLNGSTVRLKDVIELLAQAHIGASGHHIISQGEADRILSANTKERKEMIEDALGLKIYQYKREESERKLSKTEENIKQVESLRCEIAPHIKFLKKQVEKVEKAEELRTKLVSFYREYLKREKVYLESERSQIESEQKPLKEKLERLEKEMEEAKEILSKSSKKDEKSQEIIEIENKIKNEREEKDRLYREAGKIEGEINANQRIIEKIRFDQRSEENKTIPLKELENLESELSIYTEVSKIIEKIREFISKHKASTAHNNLDELISINQKLENQRKEVEEKIGSTDNTLNKLNFEYQKIKDSVEKEKDSSREAEKNIFRVSSERSEAQSKFDILNEKMHRLSIEEDDWKREIQEGGVLLGTAIIGFENDVLDEGFHFAEATRDELRRELEKMKIRLEELGGAGGAEMTKEYRETVERDEFLQKELEDLKKSAESLEILINELLEKLDIEFKQGIEKINKTFHEFFVLMFGGGNAQLKLIKNFKLKIKNLPEDEIGEMPEEKEPEDGIEITVSLPRKNIRGLDMLSGGERALTSIALLFAISQVNPPPFIILDETDAALDEANSKKYGDMIENLSKVSQLILITHNRETMSRAGVIYGITMGRDGVSRLLSIAFDEAVAVAK</sequence>
<dbReference type="Proteomes" id="UP000177697">
    <property type="component" value="Unassembled WGS sequence"/>
</dbReference>
<feature type="coiled-coil region" evidence="1">
    <location>
        <begin position="254"/>
        <end position="322"/>
    </location>
</feature>
<gene>
    <name evidence="3" type="ORF">A2431_00915</name>
</gene>
<dbReference type="Pfam" id="PF02463">
    <property type="entry name" value="SMC_N"/>
    <property type="match status" value="1"/>
</dbReference>
<evidence type="ECO:0000313" key="4">
    <source>
        <dbReference type="Proteomes" id="UP000177697"/>
    </source>
</evidence>
<feature type="domain" description="RecF/RecN/SMC N-terminal" evidence="2">
    <location>
        <begin position="1"/>
        <end position="731"/>
    </location>
</feature>
<reference evidence="3 4" key="1">
    <citation type="journal article" date="2016" name="Nat. Commun.">
        <title>Thousands of microbial genomes shed light on interconnected biogeochemical processes in an aquifer system.</title>
        <authorList>
            <person name="Anantharaman K."/>
            <person name="Brown C.T."/>
            <person name="Hug L.A."/>
            <person name="Sharon I."/>
            <person name="Castelle C.J."/>
            <person name="Probst A.J."/>
            <person name="Thomas B.C."/>
            <person name="Singh A."/>
            <person name="Wilkins M.J."/>
            <person name="Karaoz U."/>
            <person name="Brodie E.L."/>
            <person name="Williams K.H."/>
            <person name="Hubbard S.S."/>
            <person name="Banfield J.F."/>
        </authorList>
    </citation>
    <scope>NUCLEOTIDE SEQUENCE [LARGE SCALE GENOMIC DNA]</scope>
</reference>
<dbReference type="EMBL" id="MHWW01000005">
    <property type="protein sequence ID" value="OHB15806.1"/>
    <property type="molecule type" value="Genomic_DNA"/>
</dbReference>
<dbReference type="InterPro" id="IPR003395">
    <property type="entry name" value="RecF/RecN/SMC_N"/>
</dbReference>
<evidence type="ECO:0000259" key="2">
    <source>
        <dbReference type="Pfam" id="PF02463"/>
    </source>
</evidence>
<proteinExistence type="predicted"/>
<feature type="coiled-coil region" evidence="1">
    <location>
        <begin position="180"/>
        <end position="207"/>
    </location>
</feature>